<keyword evidence="2" id="KW-1185">Reference proteome</keyword>
<sequence length="75" mass="8042">MGTRESRIFIRCSPSLVALLLNGYELPTTAPEKKVPVRPAIEGVPSIPPGEKAQGLSECLPWHFSHLGSETPGCS</sequence>
<name>A0AAD3XNJ0_NEPGR</name>
<reference evidence="1" key="1">
    <citation type="submission" date="2023-05" db="EMBL/GenBank/DDBJ databases">
        <title>Nepenthes gracilis genome sequencing.</title>
        <authorList>
            <person name="Fukushima K."/>
        </authorList>
    </citation>
    <scope>NUCLEOTIDE SEQUENCE</scope>
    <source>
        <strain evidence="1">SING2019-196</strain>
    </source>
</reference>
<evidence type="ECO:0000313" key="1">
    <source>
        <dbReference type="EMBL" id="GMH10800.1"/>
    </source>
</evidence>
<dbReference type="AlphaFoldDB" id="A0AAD3XNJ0"/>
<protein>
    <submittedName>
        <fullName evidence="1">Uncharacterized protein</fullName>
    </submittedName>
</protein>
<dbReference type="Proteomes" id="UP001279734">
    <property type="component" value="Unassembled WGS sequence"/>
</dbReference>
<accession>A0AAD3XNJ0</accession>
<comment type="caution">
    <text evidence="1">The sequence shown here is derived from an EMBL/GenBank/DDBJ whole genome shotgun (WGS) entry which is preliminary data.</text>
</comment>
<organism evidence="1 2">
    <name type="scientific">Nepenthes gracilis</name>
    <name type="common">Slender pitcher plant</name>
    <dbReference type="NCBI Taxonomy" id="150966"/>
    <lineage>
        <taxon>Eukaryota</taxon>
        <taxon>Viridiplantae</taxon>
        <taxon>Streptophyta</taxon>
        <taxon>Embryophyta</taxon>
        <taxon>Tracheophyta</taxon>
        <taxon>Spermatophyta</taxon>
        <taxon>Magnoliopsida</taxon>
        <taxon>eudicotyledons</taxon>
        <taxon>Gunneridae</taxon>
        <taxon>Pentapetalae</taxon>
        <taxon>Caryophyllales</taxon>
        <taxon>Nepenthaceae</taxon>
        <taxon>Nepenthes</taxon>
    </lineage>
</organism>
<dbReference type="EMBL" id="BSYO01000010">
    <property type="protein sequence ID" value="GMH10800.1"/>
    <property type="molecule type" value="Genomic_DNA"/>
</dbReference>
<gene>
    <name evidence="1" type="ORF">Nepgr_012641</name>
</gene>
<evidence type="ECO:0000313" key="2">
    <source>
        <dbReference type="Proteomes" id="UP001279734"/>
    </source>
</evidence>
<proteinExistence type="predicted"/>